<evidence type="ECO:0000313" key="4">
    <source>
        <dbReference type="EMBL" id="SFC97060.1"/>
    </source>
</evidence>
<name>A0A1I1NTI7_9FLAO</name>
<evidence type="ECO:0000313" key="5">
    <source>
        <dbReference type="Proteomes" id="UP000199439"/>
    </source>
</evidence>
<organism evidence="4 5">
    <name type="scientific">Algibacter pectinivorans</name>
    <dbReference type="NCBI Taxonomy" id="870482"/>
    <lineage>
        <taxon>Bacteria</taxon>
        <taxon>Pseudomonadati</taxon>
        <taxon>Bacteroidota</taxon>
        <taxon>Flavobacteriia</taxon>
        <taxon>Flavobacteriales</taxon>
        <taxon>Flavobacteriaceae</taxon>
        <taxon>Algibacter</taxon>
    </lineage>
</organism>
<keyword evidence="2" id="KW-0472">Membrane</keyword>
<sequence length="386" mass="42662">MVHLELLRPMKAIILIPFFILNVFGAFAQISNVQEEFLLPASLSESSGIIYFNNKLITHNDSGGENKLYEVDVNTQQISRAVTISNATNADWEDITQDDTSIFIGDIGNNNGNRTNLKIYKISKADYTASTTVTAEIIAYSYADQTDFTANPNNNIWDAEALVSYNADNLMLFTKNWVDGVTKAYIIPKLPGSHSVSPQATTLNSNGLITGGTYNPLTEKLYLVGYTEALFPFVWQCEGFSQADVFSGTNFQTQLSSLGQEQAEAITFIDENSYYLTSESFSQTFGGFTFADDAKLISFSTNDEALSNTKNSTSTVVSLYPNPATNVLNLDTNNAFLSVEIFNSQFKTLYQGQEAKINVAAFSPGLYFVKVQLNTNLFVVKKFVKQ</sequence>
<dbReference type="EMBL" id="FOMI01000002">
    <property type="protein sequence ID" value="SFC97060.1"/>
    <property type="molecule type" value="Genomic_DNA"/>
</dbReference>
<dbReference type="Proteomes" id="UP000199439">
    <property type="component" value="Unassembled WGS sequence"/>
</dbReference>
<reference evidence="5" key="1">
    <citation type="submission" date="2016-10" db="EMBL/GenBank/DDBJ databases">
        <authorList>
            <person name="Varghese N."/>
            <person name="Submissions S."/>
        </authorList>
    </citation>
    <scope>NUCLEOTIDE SEQUENCE [LARGE SCALE GENOMIC DNA]</scope>
    <source>
        <strain evidence="5">DSM 25730</strain>
    </source>
</reference>
<keyword evidence="2" id="KW-1133">Transmembrane helix</keyword>
<feature type="domain" description="Secretion system C-terminal sorting" evidence="3">
    <location>
        <begin position="319"/>
        <end position="384"/>
    </location>
</feature>
<evidence type="ECO:0000259" key="3">
    <source>
        <dbReference type="Pfam" id="PF18962"/>
    </source>
</evidence>
<keyword evidence="2" id="KW-0812">Transmembrane</keyword>
<dbReference type="Pfam" id="PF18962">
    <property type="entry name" value="Por_Secre_tail"/>
    <property type="match status" value="1"/>
</dbReference>
<accession>A0A1I1NTI7</accession>
<keyword evidence="5" id="KW-1185">Reference proteome</keyword>
<dbReference type="InterPro" id="IPR026444">
    <property type="entry name" value="Secre_tail"/>
</dbReference>
<feature type="transmembrane region" description="Helical" evidence="2">
    <location>
        <begin position="12"/>
        <end position="30"/>
    </location>
</feature>
<dbReference type="AlphaFoldDB" id="A0A1I1NTI7"/>
<proteinExistence type="predicted"/>
<evidence type="ECO:0000256" key="1">
    <source>
        <dbReference type="ARBA" id="ARBA00022729"/>
    </source>
</evidence>
<protein>
    <submittedName>
        <fullName evidence="4">Por secretion system C-terminal sorting domain-containing protein</fullName>
    </submittedName>
</protein>
<gene>
    <name evidence="4" type="ORF">SAMN04487987_102309</name>
</gene>
<keyword evidence="1" id="KW-0732">Signal</keyword>
<dbReference type="NCBIfam" id="TIGR04183">
    <property type="entry name" value="Por_Secre_tail"/>
    <property type="match status" value="1"/>
</dbReference>
<evidence type="ECO:0000256" key="2">
    <source>
        <dbReference type="SAM" id="Phobius"/>
    </source>
</evidence>
<dbReference type="STRING" id="870482.SAMN04487987_102309"/>